<accession>A0A9Q1F4R6</accession>
<reference evidence="1" key="1">
    <citation type="journal article" date="2023" name="Science">
        <title>Genome structures resolve the early diversification of teleost fishes.</title>
        <authorList>
            <person name="Parey E."/>
            <person name="Louis A."/>
            <person name="Montfort J."/>
            <person name="Bouchez O."/>
            <person name="Roques C."/>
            <person name="Iampietro C."/>
            <person name="Lluch J."/>
            <person name="Castinel A."/>
            <person name="Donnadieu C."/>
            <person name="Desvignes T."/>
            <person name="Floi Bucao C."/>
            <person name="Jouanno E."/>
            <person name="Wen M."/>
            <person name="Mejri S."/>
            <person name="Dirks R."/>
            <person name="Jansen H."/>
            <person name="Henkel C."/>
            <person name="Chen W.J."/>
            <person name="Zahm M."/>
            <person name="Cabau C."/>
            <person name="Klopp C."/>
            <person name="Thompson A.W."/>
            <person name="Robinson-Rechavi M."/>
            <person name="Braasch I."/>
            <person name="Lecointre G."/>
            <person name="Bobe J."/>
            <person name="Postlethwait J.H."/>
            <person name="Berthelot C."/>
            <person name="Roest Crollius H."/>
            <person name="Guiguen Y."/>
        </authorList>
    </citation>
    <scope>NUCLEOTIDE SEQUENCE</scope>
    <source>
        <tissue evidence="1">Blood</tissue>
    </source>
</reference>
<name>A0A9Q1F4R6_SYNKA</name>
<evidence type="ECO:0000313" key="1">
    <source>
        <dbReference type="EMBL" id="KAJ8350926.1"/>
    </source>
</evidence>
<keyword evidence="2" id="KW-1185">Reference proteome</keyword>
<gene>
    <name evidence="1" type="ORF">SKAU_G00260560</name>
</gene>
<proteinExistence type="predicted"/>
<protein>
    <submittedName>
        <fullName evidence="1">Uncharacterized protein</fullName>
    </submittedName>
</protein>
<dbReference type="AlphaFoldDB" id="A0A9Q1F4R6"/>
<dbReference type="EMBL" id="JAINUF010000009">
    <property type="protein sequence ID" value="KAJ8350926.1"/>
    <property type="molecule type" value="Genomic_DNA"/>
</dbReference>
<organism evidence="1 2">
    <name type="scientific">Synaphobranchus kaupii</name>
    <name type="common">Kaup's arrowtooth eel</name>
    <dbReference type="NCBI Taxonomy" id="118154"/>
    <lineage>
        <taxon>Eukaryota</taxon>
        <taxon>Metazoa</taxon>
        <taxon>Chordata</taxon>
        <taxon>Craniata</taxon>
        <taxon>Vertebrata</taxon>
        <taxon>Euteleostomi</taxon>
        <taxon>Actinopterygii</taxon>
        <taxon>Neopterygii</taxon>
        <taxon>Teleostei</taxon>
        <taxon>Anguilliformes</taxon>
        <taxon>Synaphobranchidae</taxon>
        <taxon>Synaphobranchus</taxon>
    </lineage>
</organism>
<evidence type="ECO:0000313" key="2">
    <source>
        <dbReference type="Proteomes" id="UP001152622"/>
    </source>
</evidence>
<dbReference type="PANTHER" id="PTHR47027:SF20">
    <property type="entry name" value="REVERSE TRANSCRIPTASE-LIKE PROTEIN WITH RNA-DIRECTED DNA POLYMERASE DOMAIN"/>
    <property type="match status" value="1"/>
</dbReference>
<sequence length="243" mass="26706">MYVGIKRAIGLTAQTCGVLKQKDGTVIKDKSEKLNRWIEHYSEVYTGQSQVSSDTIASLPNVPPMNDLDSEPDLEEVAAAIKRMPHSKAAGEDAIPAEVLKAGIEPLVERLHHLVESTPGVQERENNNPKRRSSLRQLQELLNGFSQSCADFGLNISLKKTMTLSSELHDSHQFTINDTTLDRVNKFTYLGSSMTANATLDQEIYVRLGKAASTFERLSNAAVVGPLRDVIRSADSDTRPSSP</sequence>
<dbReference type="PANTHER" id="PTHR47027">
    <property type="entry name" value="REVERSE TRANSCRIPTASE DOMAIN-CONTAINING PROTEIN"/>
    <property type="match status" value="1"/>
</dbReference>
<comment type="caution">
    <text evidence="1">The sequence shown here is derived from an EMBL/GenBank/DDBJ whole genome shotgun (WGS) entry which is preliminary data.</text>
</comment>
<dbReference type="OrthoDB" id="407509at2759"/>
<dbReference type="Proteomes" id="UP001152622">
    <property type="component" value="Chromosome 9"/>
</dbReference>